<sequence length="489" mass="53037">MYGSSSQSHVEQQPLLPSYSPVVTRREHGDAHVAPAWPTTFEKGVDAYMASPANIRRRSSSRGSFSEHSRILATPEIDGADLNGGGAATHGKMNYKEAVFNAINVLLGVGVLSSPFALRSSGMLVGVPLFFFFTLVTNHTGKLLGKCLDYQEGMSTYPDIGEAAFGTRGRLFIGVIFFSELFTACAMFNVLIGDTLAALLPGFTPSQLTVIAFLIIMPTLWTPHLSLLSYFSIIGILSSMFCLFTVFFVGFSINPTDVGYTMGSLLHPQPLEIVADVDRIPLAIGLTMVAFGGHSVFPSICSSMADRTEYPKVLDVAYFIVCLVYGAIEVGGYLMFGVHTTKEITLNLIAVFPGVITHTMIWTIALNPMSKIAITITPIALALEEVILTPQEIHSGRTKIKVFRAFIRSVIGVATLFCALFVPHFARVTSFLGSFFAMLASVFLPCVCYVKLFQHRLSRWEIALNAGLAVVSIFFAVIGTVASFTSPAE</sequence>
<dbReference type="InterPro" id="IPR013057">
    <property type="entry name" value="AA_transpt_TM"/>
</dbReference>
<keyword evidence="3 7" id="KW-0812">Transmembrane</keyword>
<reference evidence="10" key="1">
    <citation type="journal article" date="2010" name="Genome Biol.">
        <title>Genome sequence of the necrotrophic plant pathogen Pythium ultimum reveals original pathogenicity mechanisms and effector repertoire.</title>
        <authorList>
            <person name="Levesque C.A."/>
            <person name="Brouwer H."/>
            <person name="Cano L."/>
            <person name="Hamilton J.P."/>
            <person name="Holt C."/>
            <person name="Huitema E."/>
            <person name="Raffaele S."/>
            <person name="Robideau G.P."/>
            <person name="Thines M."/>
            <person name="Win J."/>
            <person name="Zerillo M.M."/>
            <person name="Beakes G.W."/>
            <person name="Boore J.L."/>
            <person name="Busam D."/>
            <person name="Dumas B."/>
            <person name="Ferriera S."/>
            <person name="Fuerstenberg S.I."/>
            <person name="Gachon C.M."/>
            <person name="Gaulin E."/>
            <person name="Govers F."/>
            <person name="Grenville-Briggs L."/>
            <person name="Horner N."/>
            <person name="Hostetler J."/>
            <person name="Jiang R.H."/>
            <person name="Johnson J."/>
            <person name="Krajaejun T."/>
            <person name="Lin H."/>
            <person name="Meijer H.J."/>
            <person name="Moore B."/>
            <person name="Morris P."/>
            <person name="Phuntmart V."/>
            <person name="Puiu D."/>
            <person name="Shetty J."/>
            <person name="Stajich J.E."/>
            <person name="Tripathy S."/>
            <person name="Wawra S."/>
            <person name="van West P."/>
            <person name="Whitty B.R."/>
            <person name="Coutinho P.M."/>
            <person name="Henrissat B."/>
            <person name="Martin F."/>
            <person name="Thomas P.D."/>
            <person name="Tyler B.M."/>
            <person name="De Vries R.P."/>
            <person name="Kamoun S."/>
            <person name="Yandell M."/>
            <person name="Tisserat N."/>
            <person name="Buell C.R."/>
        </authorList>
    </citation>
    <scope>NUCLEOTIDE SEQUENCE</scope>
    <source>
        <strain evidence="10">DAOM:BR144</strain>
    </source>
</reference>
<dbReference type="STRING" id="431595.K3WIL5"/>
<name>K3WIL5_GLOUD</name>
<keyword evidence="10" id="KW-1185">Reference proteome</keyword>
<protein>
    <recommendedName>
        <fullName evidence="8">Amino acid transporter transmembrane domain-containing protein</fullName>
    </recommendedName>
</protein>
<dbReference type="EMBL" id="GL376564">
    <property type="status" value="NOT_ANNOTATED_CDS"/>
    <property type="molecule type" value="Genomic_DNA"/>
</dbReference>
<dbReference type="HOGENOM" id="CLU_009646_8_2_1"/>
<organism evidence="9 10">
    <name type="scientific">Globisporangium ultimum (strain ATCC 200006 / CBS 805.95 / DAOM BR144)</name>
    <name type="common">Pythium ultimum</name>
    <dbReference type="NCBI Taxonomy" id="431595"/>
    <lineage>
        <taxon>Eukaryota</taxon>
        <taxon>Sar</taxon>
        <taxon>Stramenopiles</taxon>
        <taxon>Oomycota</taxon>
        <taxon>Peronosporomycetes</taxon>
        <taxon>Pythiales</taxon>
        <taxon>Pythiaceae</taxon>
        <taxon>Globisporangium</taxon>
    </lineage>
</organism>
<evidence type="ECO:0000256" key="3">
    <source>
        <dbReference type="ARBA" id="ARBA00022692"/>
    </source>
</evidence>
<feature type="transmembrane region" description="Helical" evidence="7">
    <location>
        <begin position="462"/>
        <end position="484"/>
    </location>
</feature>
<evidence type="ECO:0000256" key="5">
    <source>
        <dbReference type="ARBA" id="ARBA00022989"/>
    </source>
</evidence>
<dbReference type="InParanoid" id="K3WIL5"/>
<dbReference type="Pfam" id="PF01490">
    <property type="entry name" value="Aa_trans"/>
    <property type="match status" value="1"/>
</dbReference>
<dbReference type="VEuPathDB" id="FungiDB:PYU1_G004796"/>
<evidence type="ECO:0000256" key="1">
    <source>
        <dbReference type="ARBA" id="ARBA00004141"/>
    </source>
</evidence>
<dbReference type="PANTHER" id="PTHR22950:SF692">
    <property type="entry name" value="TRANSMEMBRANE AMINO ACID TRANSPORTER FAMILY PROTEIN"/>
    <property type="match status" value="1"/>
</dbReference>
<proteinExistence type="predicted"/>
<dbReference type="GO" id="GO:0005774">
    <property type="term" value="C:vacuolar membrane"/>
    <property type="evidence" value="ECO:0007669"/>
    <property type="project" value="TreeGrafter"/>
</dbReference>
<evidence type="ECO:0000256" key="2">
    <source>
        <dbReference type="ARBA" id="ARBA00022448"/>
    </source>
</evidence>
<accession>K3WIL5</accession>
<feature type="transmembrane region" description="Helical" evidence="7">
    <location>
        <begin position="405"/>
        <end position="425"/>
    </location>
</feature>
<dbReference type="Proteomes" id="UP000019132">
    <property type="component" value="Unassembled WGS sequence"/>
</dbReference>
<feature type="transmembrane region" description="Helical" evidence="7">
    <location>
        <begin position="280"/>
        <end position="301"/>
    </location>
</feature>
<comment type="subcellular location">
    <subcellularLocation>
        <location evidence="1">Membrane</location>
        <topology evidence="1">Multi-pass membrane protein</topology>
    </subcellularLocation>
</comment>
<keyword evidence="4" id="KW-0029">Amino-acid transport</keyword>
<feature type="transmembrane region" description="Helical" evidence="7">
    <location>
        <begin position="431"/>
        <end position="450"/>
    </location>
</feature>
<evidence type="ECO:0000256" key="7">
    <source>
        <dbReference type="SAM" id="Phobius"/>
    </source>
</evidence>
<dbReference type="AlphaFoldDB" id="K3WIL5"/>
<evidence type="ECO:0000256" key="6">
    <source>
        <dbReference type="ARBA" id="ARBA00023136"/>
    </source>
</evidence>
<dbReference type="EnsemblProtists" id="PYU1_T004807">
    <property type="protein sequence ID" value="PYU1_T004807"/>
    <property type="gene ID" value="PYU1_G004796"/>
</dbReference>
<feature type="transmembrane region" description="Helical" evidence="7">
    <location>
        <begin position="228"/>
        <end position="253"/>
    </location>
</feature>
<feature type="transmembrane region" description="Helical" evidence="7">
    <location>
        <begin position="98"/>
        <end position="117"/>
    </location>
</feature>
<dbReference type="eggNOG" id="KOG1303">
    <property type="taxonomic scope" value="Eukaryota"/>
</dbReference>
<keyword evidence="6 7" id="KW-0472">Membrane</keyword>
<keyword evidence="2" id="KW-0813">Transport</keyword>
<dbReference type="OMA" id="MKWTHIA"/>
<feature type="transmembrane region" description="Helical" evidence="7">
    <location>
        <begin position="313"/>
        <end position="336"/>
    </location>
</feature>
<evidence type="ECO:0000259" key="8">
    <source>
        <dbReference type="Pfam" id="PF01490"/>
    </source>
</evidence>
<reference evidence="10" key="2">
    <citation type="submission" date="2010-04" db="EMBL/GenBank/DDBJ databases">
        <authorList>
            <person name="Buell R."/>
            <person name="Hamilton J."/>
            <person name="Hostetler J."/>
        </authorList>
    </citation>
    <scope>NUCLEOTIDE SEQUENCE [LARGE SCALE GENOMIC DNA]</scope>
    <source>
        <strain evidence="10">DAOM:BR144</strain>
    </source>
</reference>
<dbReference type="PANTHER" id="PTHR22950">
    <property type="entry name" value="AMINO ACID TRANSPORTER"/>
    <property type="match status" value="1"/>
</dbReference>
<evidence type="ECO:0000313" key="10">
    <source>
        <dbReference type="Proteomes" id="UP000019132"/>
    </source>
</evidence>
<feature type="transmembrane region" description="Helical" evidence="7">
    <location>
        <begin position="123"/>
        <end position="141"/>
    </location>
</feature>
<evidence type="ECO:0000256" key="4">
    <source>
        <dbReference type="ARBA" id="ARBA00022970"/>
    </source>
</evidence>
<feature type="transmembrane region" description="Helical" evidence="7">
    <location>
        <begin position="171"/>
        <end position="192"/>
    </location>
</feature>
<dbReference type="GO" id="GO:0015179">
    <property type="term" value="F:L-amino acid transmembrane transporter activity"/>
    <property type="evidence" value="ECO:0007669"/>
    <property type="project" value="TreeGrafter"/>
</dbReference>
<feature type="domain" description="Amino acid transporter transmembrane" evidence="8">
    <location>
        <begin position="94"/>
        <end position="483"/>
    </location>
</feature>
<reference evidence="9" key="3">
    <citation type="submission" date="2015-02" db="UniProtKB">
        <authorList>
            <consortium name="EnsemblProtists"/>
        </authorList>
    </citation>
    <scope>IDENTIFICATION</scope>
    <source>
        <strain evidence="9">DAOM BR144</strain>
    </source>
</reference>
<evidence type="ECO:0000313" key="9">
    <source>
        <dbReference type="EnsemblProtists" id="PYU1_T004807"/>
    </source>
</evidence>
<feature type="transmembrane region" description="Helical" evidence="7">
    <location>
        <begin position="198"/>
        <end position="216"/>
    </location>
</feature>
<feature type="transmembrane region" description="Helical" evidence="7">
    <location>
        <begin position="348"/>
        <end position="366"/>
    </location>
</feature>
<keyword evidence="5 7" id="KW-1133">Transmembrane helix</keyword>